<accession>A0A6B0Y3D7</accession>
<evidence type="ECO:0000256" key="1">
    <source>
        <dbReference type="SAM" id="MobiDB-lite"/>
    </source>
</evidence>
<comment type="caution">
    <text evidence="2">The sequence shown here is derived from an EMBL/GenBank/DDBJ whole genome shotgun (WGS) entry which is preliminary data.</text>
</comment>
<gene>
    <name evidence="2" type="ORF">F4Y60_10950</name>
</gene>
<organism evidence="2">
    <name type="scientific">Boseongicola sp. SB0664_bin_43</name>
    <dbReference type="NCBI Taxonomy" id="2604844"/>
    <lineage>
        <taxon>Bacteria</taxon>
        <taxon>Pseudomonadati</taxon>
        <taxon>Pseudomonadota</taxon>
        <taxon>Alphaproteobacteria</taxon>
        <taxon>Rhodobacterales</taxon>
        <taxon>Paracoccaceae</taxon>
        <taxon>Boseongicola</taxon>
    </lineage>
</organism>
<proteinExistence type="predicted"/>
<protein>
    <submittedName>
        <fullName evidence="2">Uncharacterized protein</fullName>
    </submittedName>
</protein>
<feature type="region of interest" description="Disordered" evidence="1">
    <location>
        <begin position="1"/>
        <end position="28"/>
    </location>
</feature>
<sequence>MTMREGHPDTAGGKAHHLASGTGQDTVRLQSAQEEMVVHDLKAFANAIASTAEHLFTSGQTAHKAEDLEAIAPSTEQRRTVEIAELG</sequence>
<name>A0A6B0Y3D7_9RHOB</name>
<dbReference type="AlphaFoldDB" id="A0A6B0Y3D7"/>
<dbReference type="EMBL" id="VXRY01000443">
    <property type="protein sequence ID" value="MXY34582.1"/>
    <property type="molecule type" value="Genomic_DNA"/>
</dbReference>
<evidence type="ECO:0000313" key="2">
    <source>
        <dbReference type="EMBL" id="MXY34582.1"/>
    </source>
</evidence>
<reference evidence="2" key="1">
    <citation type="submission" date="2019-09" db="EMBL/GenBank/DDBJ databases">
        <title>Characterisation of the sponge microbiome using genome-centric metagenomics.</title>
        <authorList>
            <person name="Engelberts J.P."/>
            <person name="Robbins S.J."/>
            <person name="De Goeij J.M."/>
            <person name="Aranda M."/>
            <person name="Bell S.C."/>
            <person name="Webster N.S."/>
        </authorList>
    </citation>
    <scope>NUCLEOTIDE SEQUENCE</scope>
    <source>
        <strain evidence="2">SB0664_bin_43</strain>
    </source>
</reference>